<dbReference type="GO" id="GO:0051539">
    <property type="term" value="F:4 iron, 4 sulfur cluster binding"/>
    <property type="evidence" value="ECO:0007669"/>
    <property type="project" value="UniProtKB-KW"/>
</dbReference>
<dbReference type="GO" id="GO:0003824">
    <property type="term" value="F:catalytic activity"/>
    <property type="evidence" value="ECO:0007669"/>
    <property type="project" value="InterPro"/>
</dbReference>
<dbReference type="GO" id="GO:0002926">
    <property type="term" value="P:tRNA wobble base 5-methoxycarbonylmethyl-2-thiouridinylation"/>
    <property type="evidence" value="ECO:0007669"/>
    <property type="project" value="TreeGrafter"/>
</dbReference>
<dbReference type="SFLD" id="SFLDG01086">
    <property type="entry name" value="elongater_protein-like"/>
    <property type="match status" value="1"/>
</dbReference>
<accession>U2LSV4</accession>
<keyword evidence="3" id="KW-0949">S-adenosyl-L-methionine</keyword>
<sequence length="343" mass="37943">MAQHKTLAFFIPHRGCPHQCSFCDQRTISGTVQAPTPEEVTQTCQAMLERSGSLESAEIAFFGGSFTAVEPAYQIALLEAAQPFLGEGMFSGIRISTRPDAVDSAVLERLERYHVTAVELGAQSMCDRVLYQNERGHDAQAVRQASAMLRERGFSLGLQQMVGLYSSTLQDEYDTLEQLLACQPETLRIYPTAVLEGTKLAEYYFRGGYPQLSQEEVLDYCADALCRCHHAGVRVIRLGLHDTPSLREHLLAGYFHPAYGELAESRLYLRQLKAAAADCGKTELFVETAPRTMSKVLGQHGCNRKALAEQGVSLRVRENAAVAAGTLLAGQQVYEIFSERNQR</sequence>
<evidence type="ECO:0000259" key="7">
    <source>
        <dbReference type="PROSITE" id="PS51918"/>
    </source>
</evidence>
<evidence type="ECO:0000256" key="3">
    <source>
        <dbReference type="ARBA" id="ARBA00022691"/>
    </source>
</evidence>
<evidence type="ECO:0000256" key="5">
    <source>
        <dbReference type="ARBA" id="ARBA00023004"/>
    </source>
</evidence>
<evidence type="ECO:0000313" key="9">
    <source>
        <dbReference type="Proteomes" id="UP000016662"/>
    </source>
</evidence>
<dbReference type="GO" id="GO:0046872">
    <property type="term" value="F:metal ion binding"/>
    <property type="evidence" value="ECO:0007669"/>
    <property type="project" value="UniProtKB-KW"/>
</dbReference>
<proteinExistence type="predicted"/>
<dbReference type="PANTHER" id="PTHR11135">
    <property type="entry name" value="HISTONE ACETYLTRANSFERASE-RELATED"/>
    <property type="match status" value="1"/>
</dbReference>
<comment type="caution">
    <text evidence="8">The sequence shown here is derived from an EMBL/GenBank/DDBJ whole genome shotgun (WGS) entry which is preliminary data.</text>
</comment>
<keyword evidence="4" id="KW-0479">Metal-binding</keyword>
<dbReference type="InterPro" id="IPR032432">
    <property type="entry name" value="Radical_SAM_C"/>
</dbReference>
<dbReference type="AlphaFoldDB" id="U2LSV4"/>
<name>U2LSV4_9FIRM</name>
<reference evidence="8 9" key="1">
    <citation type="submission" date="2013-07" db="EMBL/GenBank/DDBJ databases">
        <authorList>
            <person name="Weinstock G."/>
            <person name="Sodergren E."/>
            <person name="Wylie T."/>
            <person name="Fulton L."/>
            <person name="Fulton R."/>
            <person name="Fronick C."/>
            <person name="O'Laughlin M."/>
            <person name="Godfrey J."/>
            <person name="Miner T."/>
            <person name="Herter B."/>
            <person name="Appelbaum E."/>
            <person name="Cordes M."/>
            <person name="Lek S."/>
            <person name="Wollam A."/>
            <person name="Pepin K.H."/>
            <person name="Palsikar V.B."/>
            <person name="Mitreva M."/>
            <person name="Wilson R.K."/>
        </authorList>
    </citation>
    <scope>NUCLEOTIDE SEQUENCE [LARGE SCALE GENOMIC DNA]</scope>
    <source>
        <strain evidence="8 9">ATCC 27760</strain>
    </source>
</reference>
<dbReference type="RefSeq" id="WP_021680535.1">
    <property type="nucleotide sequence ID" value="NZ_KI260295.1"/>
</dbReference>
<keyword evidence="2" id="KW-0004">4Fe-4S</keyword>
<dbReference type="PATRIC" id="fig|411473.3.peg.1966"/>
<dbReference type="InterPro" id="IPR039661">
    <property type="entry name" value="ELP3"/>
</dbReference>
<dbReference type="eggNOG" id="COG1243">
    <property type="taxonomic scope" value="Bacteria"/>
</dbReference>
<dbReference type="SFLD" id="SFLDG01082">
    <property type="entry name" value="B12-binding_domain_containing"/>
    <property type="match status" value="1"/>
</dbReference>
<feature type="domain" description="Radical SAM core" evidence="7">
    <location>
        <begin position="2"/>
        <end position="237"/>
    </location>
</feature>
<evidence type="ECO:0000256" key="2">
    <source>
        <dbReference type="ARBA" id="ARBA00022485"/>
    </source>
</evidence>
<dbReference type="PROSITE" id="PS51918">
    <property type="entry name" value="RADICAL_SAM"/>
    <property type="match status" value="1"/>
</dbReference>
<protein>
    <submittedName>
        <fullName evidence="8">Radical SAM domain protein</fullName>
    </submittedName>
</protein>
<dbReference type="GO" id="GO:0005737">
    <property type="term" value="C:cytoplasm"/>
    <property type="evidence" value="ECO:0007669"/>
    <property type="project" value="TreeGrafter"/>
</dbReference>
<dbReference type="Pfam" id="PF04055">
    <property type="entry name" value="Radical_SAM"/>
    <property type="match status" value="1"/>
</dbReference>
<evidence type="ECO:0000256" key="6">
    <source>
        <dbReference type="ARBA" id="ARBA00023014"/>
    </source>
</evidence>
<evidence type="ECO:0000256" key="4">
    <source>
        <dbReference type="ARBA" id="ARBA00022723"/>
    </source>
</evidence>
<keyword evidence="9" id="KW-1185">Reference proteome</keyword>
<dbReference type="Gene3D" id="3.80.30.20">
    <property type="entry name" value="tm_1862 like domain"/>
    <property type="match status" value="1"/>
</dbReference>
<dbReference type="Pfam" id="PF16199">
    <property type="entry name" value="Radical_SAM_C"/>
    <property type="match status" value="1"/>
</dbReference>
<keyword evidence="5" id="KW-0408">Iron</keyword>
<evidence type="ECO:0000256" key="1">
    <source>
        <dbReference type="ARBA" id="ARBA00001966"/>
    </source>
</evidence>
<dbReference type="EMBL" id="AWVF01000292">
    <property type="protein sequence ID" value="ERJ92529.1"/>
    <property type="molecule type" value="Genomic_DNA"/>
</dbReference>
<dbReference type="InterPro" id="IPR006638">
    <property type="entry name" value="Elp3/MiaA/NifB-like_rSAM"/>
</dbReference>
<dbReference type="SMART" id="SM00729">
    <property type="entry name" value="Elp3"/>
    <property type="match status" value="1"/>
</dbReference>
<dbReference type="PANTHER" id="PTHR11135:SF0">
    <property type="entry name" value="ELONGATOR COMPLEX PROTEIN 3"/>
    <property type="match status" value="1"/>
</dbReference>
<gene>
    <name evidence="8" type="ORF">RUMCAL_02368</name>
</gene>
<dbReference type="OrthoDB" id="9815044at2"/>
<evidence type="ECO:0000313" key="8">
    <source>
        <dbReference type="EMBL" id="ERJ92529.1"/>
    </source>
</evidence>
<dbReference type="SFLD" id="SFLDS00029">
    <property type="entry name" value="Radical_SAM"/>
    <property type="match status" value="1"/>
</dbReference>
<dbReference type="InterPro" id="IPR007197">
    <property type="entry name" value="rSAM"/>
</dbReference>
<organism evidence="8 9">
    <name type="scientific">Ruminococcus callidus ATCC 27760</name>
    <dbReference type="NCBI Taxonomy" id="411473"/>
    <lineage>
        <taxon>Bacteria</taxon>
        <taxon>Bacillati</taxon>
        <taxon>Bacillota</taxon>
        <taxon>Clostridia</taxon>
        <taxon>Eubacteriales</taxon>
        <taxon>Oscillospiraceae</taxon>
        <taxon>Ruminococcus</taxon>
    </lineage>
</organism>
<dbReference type="CDD" id="cd01335">
    <property type="entry name" value="Radical_SAM"/>
    <property type="match status" value="1"/>
</dbReference>
<dbReference type="Proteomes" id="UP000016662">
    <property type="component" value="Unassembled WGS sequence"/>
</dbReference>
<dbReference type="STRING" id="411473.RUMCAL_02368"/>
<dbReference type="InterPro" id="IPR023404">
    <property type="entry name" value="rSAM_horseshoe"/>
</dbReference>
<keyword evidence="6" id="KW-0411">Iron-sulfur</keyword>
<dbReference type="HOGENOM" id="CLU_057482_0_0_9"/>
<dbReference type="InterPro" id="IPR058240">
    <property type="entry name" value="rSAM_sf"/>
</dbReference>
<dbReference type="SUPFAM" id="SSF102114">
    <property type="entry name" value="Radical SAM enzymes"/>
    <property type="match status" value="1"/>
</dbReference>
<comment type="cofactor">
    <cofactor evidence="1">
        <name>[4Fe-4S] cluster</name>
        <dbReference type="ChEBI" id="CHEBI:49883"/>
    </cofactor>
</comment>